<dbReference type="PANTHER" id="PTHR10655:SF67">
    <property type="entry name" value="PHOSPHOLIPASE_CARBOXYLESTERASE SUPERFAMILY (AFU_ORTHOLOGUE AFUA_5G09340)"/>
    <property type="match status" value="1"/>
</dbReference>
<dbReference type="SUPFAM" id="SSF53474">
    <property type="entry name" value="alpha/beta-Hydrolases"/>
    <property type="match status" value="1"/>
</dbReference>
<accession>A0A2N5TJB4</accession>
<evidence type="ECO:0000259" key="2">
    <source>
        <dbReference type="Pfam" id="PF02230"/>
    </source>
</evidence>
<name>A0A2N5TJB4_9BASI</name>
<dbReference type="InterPro" id="IPR029058">
    <property type="entry name" value="AB_hydrolase_fold"/>
</dbReference>
<dbReference type="InterPro" id="IPR050565">
    <property type="entry name" value="LYPA1-2/EST-like"/>
</dbReference>
<dbReference type="GO" id="GO:0005737">
    <property type="term" value="C:cytoplasm"/>
    <property type="evidence" value="ECO:0007669"/>
    <property type="project" value="TreeGrafter"/>
</dbReference>
<comment type="caution">
    <text evidence="3">The sequence shown here is derived from an EMBL/GenBank/DDBJ whole genome shotgun (WGS) entry which is preliminary data.</text>
</comment>
<dbReference type="Proteomes" id="UP000235392">
    <property type="component" value="Unassembled WGS sequence"/>
</dbReference>
<evidence type="ECO:0000313" key="4">
    <source>
        <dbReference type="Proteomes" id="UP000235392"/>
    </source>
</evidence>
<protein>
    <recommendedName>
        <fullName evidence="2">Phospholipase/carboxylesterase/thioesterase domain-containing protein</fullName>
    </recommendedName>
</protein>
<dbReference type="Pfam" id="PF02230">
    <property type="entry name" value="Abhydrolase_2"/>
    <property type="match status" value="1"/>
</dbReference>
<gene>
    <name evidence="3" type="ORF">PCASD_25646</name>
</gene>
<organism evidence="3 4">
    <name type="scientific">Puccinia coronata f. sp. avenae</name>
    <dbReference type="NCBI Taxonomy" id="200324"/>
    <lineage>
        <taxon>Eukaryota</taxon>
        <taxon>Fungi</taxon>
        <taxon>Dikarya</taxon>
        <taxon>Basidiomycota</taxon>
        <taxon>Pucciniomycotina</taxon>
        <taxon>Pucciniomycetes</taxon>
        <taxon>Pucciniales</taxon>
        <taxon>Pucciniaceae</taxon>
        <taxon>Puccinia</taxon>
    </lineage>
</organism>
<sequence length="361" mass="39987">MAVQYLHNYISLYTLSVAATDVTSVYQTDVTSAAPTDTLCLCSNVSVGPADIKSVWATDVTSVASGRRYRGGLWATVLSLSRVQLPPSNNHMDLHLHPPAAARSAATKPVPCFPHLPPPTPVFDYHPSPDGIDTNLLILLHGLGDTQIPFGELARKLNLPQTAWMSLRGFERVPILEEEAYQWWESFDMTGSPVRDPNPSWTLAKLEEMMERLTSDELGWRTEAIHLFGFGQGGSCVSELALQWNRSHPSSAPLASVVSISGPLLSLPTIPPANRSPTPVLLWTRRGEDVTQKWRSAFERGFHSVQHAAGPPAPHQQMPATPQEWKSILEFWSKFLKARHPWELDDRTTDEPSSTYEVRAG</sequence>
<dbReference type="PANTHER" id="PTHR10655">
    <property type="entry name" value="LYSOPHOSPHOLIPASE-RELATED"/>
    <property type="match status" value="1"/>
</dbReference>
<dbReference type="EMBL" id="PGCI01000525">
    <property type="protein sequence ID" value="PLW25593.1"/>
    <property type="molecule type" value="Genomic_DNA"/>
</dbReference>
<comment type="similarity">
    <text evidence="1">Belongs to the AB hydrolase superfamily. AB hydrolase 2 family.</text>
</comment>
<dbReference type="GO" id="GO:0008474">
    <property type="term" value="F:palmitoyl-(protein) hydrolase activity"/>
    <property type="evidence" value="ECO:0007669"/>
    <property type="project" value="TreeGrafter"/>
</dbReference>
<reference evidence="3 4" key="1">
    <citation type="submission" date="2017-11" db="EMBL/GenBank/DDBJ databases">
        <title>De novo assembly and phasing of dikaryotic genomes from two isolates of Puccinia coronata f. sp. avenae, the causal agent of oat crown rust.</title>
        <authorList>
            <person name="Miller M.E."/>
            <person name="Zhang Y."/>
            <person name="Omidvar V."/>
            <person name="Sperschneider J."/>
            <person name="Schwessinger B."/>
            <person name="Raley C."/>
            <person name="Palmer J.M."/>
            <person name="Garnica D."/>
            <person name="Upadhyaya N."/>
            <person name="Rathjen J."/>
            <person name="Taylor J.M."/>
            <person name="Park R.F."/>
            <person name="Dodds P.N."/>
            <person name="Hirsch C.D."/>
            <person name="Kianian S.F."/>
            <person name="Figueroa M."/>
        </authorList>
    </citation>
    <scope>NUCLEOTIDE SEQUENCE [LARGE SCALE GENOMIC DNA]</scope>
    <source>
        <strain evidence="3">12SD80</strain>
    </source>
</reference>
<dbReference type="InterPro" id="IPR003140">
    <property type="entry name" value="PLipase/COase/thioEstase"/>
</dbReference>
<feature type="domain" description="Phospholipase/carboxylesterase/thioesterase" evidence="2">
    <location>
        <begin position="129"/>
        <end position="282"/>
    </location>
</feature>
<dbReference type="AlphaFoldDB" id="A0A2N5TJB4"/>
<evidence type="ECO:0000256" key="1">
    <source>
        <dbReference type="ARBA" id="ARBA00006499"/>
    </source>
</evidence>
<evidence type="ECO:0000313" key="3">
    <source>
        <dbReference type="EMBL" id="PLW25593.1"/>
    </source>
</evidence>
<proteinExistence type="inferred from homology"/>
<dbReference type="Gene3D" id="3.40.50.1820">
    <property type="entry name" value="alpha/beta hydrolase"/>
    <property type="match status" value="1"/>
</dbReference>
<dbReference type="GO" id="GO:0052689">
    <property type="term" value="F:carboxylic ester hydrolase activity"/>
    <property type="evidence" value="ECO:0007669"/>
    <property type="project" value="TreeGrafter"/>
</dbReference>